<organism evidence="1">
    <name type="scientific">Rhizobium leguminosarum</name>
    <dbReference type="NCBI Taxonomy" id="384"/>
    <lineage>
        <taxon>Bacteria</taxon>
        <taxon>Pseudomonadati</taxon>
        <taxon>Pseudomonadota</taxon>
        <taxon>Alphaproteobacteria</taxon>
        <taxon>Hyphomicrobiales</taxon>
        <taxon>Rhizobiaceae</taxon>
        <taxon>Rhizobium/Agrobacterium group</taxon>
        <taxon>Rhizobium</taxon>
    </lineage>
</organism>
<dbReference type="AlphaFoldDB" id="A0A179BS99"/>
<evidence type="ECO:0008006" key="2">
    <source>
        <dbReference type="Google" id="ProtNLM"/>
    </source>
</evidence>
<reference evidence="1" key="1">
    <citation type="submission" date="2016-04" db="EMBL/GenBank/DDBJ databases">
        <title>Fast-growing isolate from the root nodules of Vavilovia formosa.</title>
        <authorList>
            <person name="Kimeklis A."/>
            <person name="Safronova V."/>
            <person name="Belimov A."/>
            <person name="Andronov E."/>
        </authorList>
    </citation>
    <scope>NUCLEOTIDE SEQUENCE [LARGE SCALE GENOMIC DNA]</scope>
    <source>
        <strain evidence="1">Vaf-46</strain>
    </source>
</reference>
<sequence length="180" mass="19624">MKPLDGRAKISYLVVNNKSIGKMRYTPSQVRHVIGITQETLRHWRRALPSLGGLRGHAPVFWPGQLLGLAVVRVLVEDLGLTVGALRSAERDIFDICSSPQWIRLAQGHLLVRPIAGKVTFVDTISDSDLDSPAILLPLEPIVTTLRLALLEVAPEEAQQSLAFPPVDVTERRAAGSGKA</sequence>
<protein>
    <recommendedName>
        <fullName evidence="2">MerR family transcriptional regulator</fullName>
    </recommendedName>
</protein>
<evidence type="ECO:0000313" key="1">
    <source>
        <dbReference type="EMBL" id="OAP93944.1"/>
    </source>
</evidence>
<name>A0A179BS99_RHILE</name>
<dbReference type="EMBL" id="LWBS01000231">
    <property type="protein sequence ID" value="OAP93944.1"/>
    <property type="molecule type" value="Genomic_DNA"/>
</dbReference>
<proteinExistence type="predicted"/>
<comment type="caution">
    <text evidence="1">The sequence shown here is derived from an EMBL/GenBank/DDBJ whole genome shotgun (WGS) entry which is preliminary data.</text>
</comment>
<gene>
    <name evidence="1" type="ORF">A4U53_22945</name>
</gene>
<accession>A0A179BS99</accession>